<accession>A0A2T5AQZ5</accession>
<dbReference type="PROSITE" id="PS00041">
    <property type="entry name" value="HTH_ARAC_FAMILY_1"/>
    <property type="match status" value="1"/>
</dbReference>
<dbReference type="InterPro" id="IPR018060">
    <property type="entry name" value="HTH_AraC"/>
</dbReference>
<keyword evidence="1" id="KW-0805">Transcription regulation</keyword>
<feature type="domain" description="HTH araC/xylS-type" evidence="4">
    <location>
        <begin position="263"/>
        <end position="361"/>
    </location>
</feature>
<keyword evidence="6" id="KW-1185">Reference proteome</keyword>
<dbReference type="SMART" id="SM00342">
    <property type="entry name" value="HTH_ARAC"/>
    <property type="match status" value="1"/>
</dbReference>
<evidence type="ECO:0000313" key="6">
    <source>
        <dbReference type="Proteomes" id="UP000241247"/>
    </source>
</evidence>
<sequence>MSPPYLPSSRPQEDGPDAATRARMEFSNEMLFDRPKAEAFYGSPPERAGRYYDDDRGLVVRSDIDGNPFHQDLIQFDPDAFAFTGSGTPRPLPLVGHHYQTVESGDWLHFCLRLGGRGVESISNYADIDQPSRSCIVTRYPGGARIERISSPVDGWRTACLWLRPAAVLRFLETTMSRVPEHLSLLVDPGHIDTPRHFSLPLDRRMVLAVDQVLDCPFTGGTRRAFVRSRYLEILALIYQAAVEMPGESVGVSLTRHTTEAITRAAALVAARLDRMGSLDEIAREVGISRTRLTHGFRALMGTSVEAYWRQCRMNYARDRLCEDKVAIGELAQQLGYAELASFSRAFTRTFGLSPMQMRTLR</sequence>
<reference evidence="5 6" key="1">
    <citation type="submission" date="2018-04" db="EMBL/GenBank/DDBJ databases">
        <title>Genomic Encyclopedia of Type Strains, Phase IV (KMG-IV): sequencing the most valuable type-strain genomes for metagenomic binning, comparative biology and taxonomic classification.</title>
        <authorList>
            <person name="Goeker M."/>
        </authorList>
    </citation>
    <scope>NUCLEOTIDE SEQUENCE [LARGE SCALE GENOMIC DNA]</scope>
    <source>
        <strain evidence="5 6">DSM 7138</strain>
    </source>
</reference>
<dbReference type="PRINTS" id="PR00032">
    <property type="entry name" value="HTHARAC"/>
</dbReference>
<dbReference type="PANTHER" id="PTHR47893:SF1">
    <property type="entry name" value="REGULATORY PROTEIN PCHR"/>
    <property type="match status" value="1"/>
</dbReference>
<keyword evidence="2 5" id="KW-0238">DNA-binding</keyword>
<comment type="caution">
    <text evidence="5">The sequence shown here is derived from an EMBL/GenBank/DDBJ whole genome shotgun (WGS) entry which is preliminary data.</text>
</comment>
<evidence type="ECO:0000313" key="5">
    <source>
        <dbReference type="EMBL" id="PTM89139.1"/>
    </source>
</evidence>
<evidence type="ECO:0000256" key="2">
    <source>
        <dbReference type="ARBA" id="ARBA00023125"/>
    </source>
</evidence>
<proteinExistence type="predicted"/>
<evidence type="ECO:0000256" key="1">
    <source>
        <dbReference type="ARBA" id="ARBA00023015"/>
    </source>
</evidence>
<dbReference type="PANTHER" id="PTHR47893">
    <property type="entry name" value="REGULATORY PROTEIN PCHR"/>
    <property type="match status" value="1"/>
</dbReference>
<keyword evidence="3" id="KW-0804">Transcription</keyword>
<dbReference type="InterPro" id="IPR009057">
    <property type="entry name" value="Homeodomain-like_sf"/>
</dbReference>
<dbReference type="SUPFAM" id="SSF46689">
    <property type="entry name" value="Homeodomain-like"/>
    <property type="match status" value="2"/>
</dbReference>
<dbReference type="PROSITE" id="PS01124">
    <property type="entry name" value="HTH_ARAC_FAMILY_2"/>
    <property type="match status" value="1"/>
</dbReference>
<dbReference type="OrthoDB" id="9783876at2"/>
<dbReference type="GO" id="GO:0043565">
    <property type="term" value="F:sequence-specific DNA binding"/>
    <property type="evidence" value="ECO:0007669"/>
    <property type="project" value="InterPro"/>
</dbReference>
<gene>
    <name evidence="5" type="ORF">C7449_11133</name>
</gene>
<dbReference type="InterPro" id="IPR020449">
    <property type="entry name" value="Tscrpt_reg_AraC-type_HTH"/>
</dbReference>
<dbReference type="Gene3D" id="1.10.10.60">
    <property type="entry name" value="Homeodomain-like"/>
    <property type="match status" value="1"/>
</dbReference>
<dbReference type="AlphaFoldDB" id="A0A2T5AQZ5"/>
<name>A0A2T5AQZ5_MYCDI</name>
<dbReference type="InterPro" id="IPR053142">
    <property type="entry name" value="PchR_regulatory_protein"/>
</dbReference>
<dbReference type="Pfam" id="PF12833">
    <property type="entry name" value="HTH_18"/>
    <property type="match status" value="1"/>
</dbReference>
<dbReference type="EMBL" id="PZZZ01000011">
    <property type="protein sequence ID" value="PTM89139.1"/>
    <property type="molecule type" value="Genomic_DNA"/>
</dbReference>
<evidence type="ECO:0000259" key="4">
    <source>
        <dbReference type="PROSITE" id="PS01124"/>
    </source>
</evidence>
<dbReference type="Proteomes" id="UP000241247">
    <property type="component" value="Unassembled WGS sequence"/>
</dbReference>
<organism evidence="5 6">
    <name type="scientific">Mycoplana dimorpha</name>
    <dbReference type="NCBI Taxonomy" id="28320"/>
    <lineage>
        <taxon>Bacteria</taxon>
        <taxon>Pseudomonadati</taxon>
        <taxon>Pseudomonadota</taxon>
        <taxon>Alphaproteobacteria</taxon>
        <taxon>Hyphomicrobiales</taxon>
        <taxon>Rhizobiaceae</taxon>
        <taxon>Mycoplana</taxon>
    </lineage>
</organism>
<protein>
    <submittedName>
        <fullName evidence="5">AraC-like DNA-binding protein</fullName>
    </submittedName>
</protein>
<dbReference type="InterPro" id="IPR018062">
    <property type="entry name" value="HTH_AraC-typ_CS"/>
</dbReference>
<dbReference type="GO" id="GO:0003700">
    <property type="term" value="F:DNA-binding transcription factor activity"/>
    <property type="evidence" value="ECO:0007669"/>
    <property type="project" value="InterPro"/>
</dbReference>
<evidence type="ECO:0000256" key="3">
    <source>
        <dbReference type="ARBA" id="ARBA00023163"/>
    </source>
</evidence>